<keyword evidence="1" id="KW-0677">Repeat</keyword>
<feature type="compositionally biased region" description="Low complexity" evidence="3">
    <location>
        <begin position="80"/>
        <end position="93"/>
    </location>
</feature>
<keyword evidence="2" id="KW-0802">TPR repeat</keyword>
<dbReference type="SUPFAM" id="SSF48452">
    <property type="entry name" value="TPR-like"/>
    <property type="match status" value="2"/>
</dbReference>
<evidence type="ECO:0000256" key="1">
    <source>
        <dbReference type="ARBA" id="ARBA00022737"/>
    </source>
</evidence>
<gene>
    <name evidence="4" type="ORF">SEMRO_676_G185740.1</name>
</gene>
<feature type="region of interest" description="Disordered" evidence="3">
    <location>
        <begin position="68"/>
        <end position="104"/>
    </location>
</feature>
<dbReference type="EMBL" id="CAICTM010000675">
    <property type="protein sequence ID" value="CAB9514825.1"/>
    <property type="molecule type" value="Genomic_DNA"/>
</dbReference>
<evidence type="ECO:0000313" key="4">
    <source>
        <dbReference type="EMBL" id="CAB9514825.1"/>
    </source>
</evidence>
<dbReference type="SMART" id="SM00028">
    <property type="entry name" value="TPR"/>
    <property type="match status" value="5"/>
</dbReference>
<evidence type="ECO:0000256" key="2">
    <source>
        <dbReference type="ARBA" id="ARBA00022803"/>
    </source>
</evidence>
<dbReference type="Proteomes" id="UP001153069">
    <property type="component" value="Unassembled WGS sequence"/>
</dbReference>
<dbReference type="AlphaFoldDB" id="A0A9N8HJP7"/>
<protein>
    <submittedName>
        <fullName evidence="4">Kinesin light chain</fullName>
    </submittedName>
</protein>
<accession>A0A9N8HJP7</accession>
<keyword evidence="5" id="KW-1185">Reference proteome</keyword>
<reference evidence="4" key="1">
    <citation type="submission" date="2020-06" db="EMBL/GenBank/DDBJ databases">
        <authorList>
            <consortium name="Plant Systems Biology data submission"/>
        </authorList>
    </citation>
    <scope>NUCLEOTIDE SEQUENCE</scope>
    <source>
        <strain evidence="4">D6</strain>
    </source>
</reference>
<proteinExistence type="predicted"/>
<dbReference type="Pfam" id="PF13181">
    <property type="entry name" value="TPR_8"/>
    <property type="match status" value="1"/>
</dbReference>
<dbReference type="PANTHER" id="PTHR45641">
    <property type="entry name" value="TETRATRICOPEPTIDE REPEAT PROTEIN (AFU_ORTHOLOGUE AFUA_6G03870)"/>
    <property type="match status" value="1"/>
</dbReference>
<dbReference type="InterPro" id="IPR019734">
    <property type="entry name" value="TPR_rpt"/>
</dbReference>
<feature type="compositionally biased region" description="Polar residues" evidence="3">
    <location>
        <begin position="68"/>
        <end position="79"/>
    </location>
</feature>
<comment type="caution">
    <text evidence="4">The sequence shown here is derived from an EMBL/GenBank/DDBJ whole genome shotgun (WGS) entry which is preliminary data.</text>
</comment>
<evidence type="ECO:0000256" key="3">
    <source>
        <dbReference type="SAM" id="MobiDB-lite"/>
    </source>
</evidence>
<dbReference type="InterPro" id="IPR011990">
    <property type="entry name" value="TPR-like_helical_dom_sf"/>
</dbReference>
<dbReference type="Gene3D" id="1.25.40.10">
    <property type="entry name" value="Tetratricopeptide repeat domain"/>
    <property type="match status" value="2"/>
</dbReference>
<evidence type="ECO:0000313" key="5">
    <source>
        <dbReference type="Proteomes" id="UP001153069"/>
    </source>
</evidence>
<dbReference type="PANTHER" id="PTHR45641:SF19">
    <property type="entry name" value="NEPHROCYSTIN-3"/>
    <property type="match status" value="1"/>
</dbReference>
<name>A0A9N8HJP7_9STRA</name>
<sequence>MSVSIHQTLTVDRAFIEWGDEEASEGTGNESQSTKPYHKFPIDRMWPTLFPYHEPTGFSVCAASKTVGSASSSTTDGNGTASAETTSSATATSMMDGSFQDDSRAHTNLPELLKDLHTRQLLDELQIQELHKDRDQIDGTVEYNQRMDRLVAKLQRQLKAMEQLADDIPPDCEEMAVQVETIAQLARSIGQSVTVKEFLAKALEIRQAIHGPKHPAIARILEEQGDLFNEEGCHKEAKDCCFEALAQYQSLMGPTHAVVGSIYFKMASAISNQGLHCQAFDFFNEALKIKKLHSRSNDAEVADVLETIGSVQIKMGDLDDALCNLQKARRIRRYRQDRLKLATTLKHLFSLFLSKTNYAVAIGYYEEWLVVLGDQYSLMGQSDEAIKFYREALTVRVAVLEGYRGCNDPTSLQTAGIAFREGQTHTAQEMYKEILETGNTQARNTEEKETRFHALLMNCHCSYLQGNTEDARNSLYSAAEVERSDVQFSVETTMREVLFKLVREIKCTSRAARVLERVKWLAWGQGTGTGALRRHSSMFRRGNCEQK</sequence>
<organism evidence="4 5">
    <name type="scientific">Seminavis robusta</name>
    <dbReference type="NCBI Taxonomy" id="568900"/>
    <lineage>
        <taxon>Eukaryota</taxon>
        <taxon>Sar</taxon>
        <taxon>Stramenopiles</taxon>
        <taxon>Ochrophyta</taxon>
        <taxon>Bacillariophyta</taxon>
        <taxon>Bacillariophyceae</taxon>
        <taxon>Bacillariophycidae</taxon>
        <taxon>Naviculales</taxon>
        <taxon>Naviculaceae</taxon>
        <taxon>Seminavis</taxon>
    </lineage>
</organism>